<keyword evidence="6" id="KW-0175">Coiled coil</keyword>
<dbReference type="Proteomes" id="UP000188320">
    <property type="component" value="Unassembled WGS sequence"/>
</dbReference>
<evidence type="ECO:0000256" key="5">
    <source>
        <dbReference type="ARBA" id="ARBA00023136"/>
    </source>
</evidence>
<feature type="domain" description="T-SNARE coiled-coil homology" evidence="8">
    <location>
        <begin position="145"/>
        <end position="207"/>
    </location>
</feature>
<evidence type="ECO:0000313" key="11">
    <source>
        <dbReference type="Proteomes" id="UP000188320"/>
    </source>
</evidence>
<name>A0A1R1PK59_ZANCU</name>
<dbReference type="SMART" id="SM00397">
    <property type="entry name" value="t_SNARE"/>
    <property type="match status" value="1"/>
</dbReference>
<protein>
    <submittedName>
        <fullName evidence="10">Syntaxin-like protein psy1</fullName>
    </submittedName>
</protein>
<dbReference type="PANTHER" id="PTHR19957:SF307">
    <property type="entry name" value="PROTEIN SSO1-RELATED"/>
    <property type="match status" value="1"/>
</dbReference>
<proteinExistence type="inferred from homology"/>
<dbReference type="GO" id="GO:0012505">
    <property type="term" value="C:endomembrane system"/>
    <property type="evidence" value="ECO:0007669"/>
    <property type="project" value="TreeGrafter"/>
</dbReference>
<keyword evidence="5 7" id="KW-0472">Membrane</keyword>
<evidence type="ECO:0000313" key="9">
    <source>
        <dbReference type="EMBL" id="OMH79865.1"/>
    </source>
</evidence>
<comment type="similarity">
    <text evidence="2">Belongs to the syntaxin family.</text>
</comment>
<reference evidence="10" key="2">
    <citation type="submission" date="2017-01" db="EMBL/GenBank/DDBJ databases">
        <authorList>
            <person name="Mah S.A."/>
            <person name="Swanson W.J."/>
            <person name="Moy G.W."/>
            <person name="Vacquier V.D."/>
        </authorList>
    </citation>
    <scope>NUCLEOTIDE SEQUENCE [LARGE SCALE GENOMIC DNA]</scope>
    <source>
        <strain evidence="10">COL-18-3</strain>
    </source>
</reference>
<comment type="caution">
    <text evidence="10">The sequence shown here is derived from an EMBL/GenBank/DDBJ whole genome shotgun (WGS) entry which is preliminary data.</text>
</comment>
<keyword evidence="4 7" id="KW-1133">Transmembrane helix</keyword>
<evidence type="ECO:0000313" key="10">
    <source>
        <dbReference type="EMBL" id="OMH81360.1"/>
    </source>
</evidence>
<dbReference type="GO" id="GO:0000149">
    <property type="term" value="F:SNARE binding"/>
    <property type="evidence" value="ECO:0007669"/>
    <property type="project" value="TreeGrafter"/>
</dbReference>
<dbReference type="Gene3D" id="1.20.58.70">
    <property type="match status" value="1"/>
</dbReference>
<dbReference type="GO" id="GO:0005484">
    <property type="term" value="F:SNAP receptor activity"/>
    <property type="evidence" value="ECO:0007669"/>
    <property type="project" value="TreeGrafter"/>
</dbReference>
<gene>
    <name evidence="10" type="ORF">AX774_g5185</name>
    <name evidence="9" type="ORF">AX774_g6707</name>
</gene>
<evidence type="ECO:0000256" key="1">
    <source>
        <dbReference type="ARBA" id="ARBA00004211"/>
    </source>
</evidence>
<dbReference type="Pfam" id="PF00804">
    <property type="entry name" value="Syntaxin"/>
    <property type="match status" value="1"/>
</dbReference>
<evidence type="ECO:0000256" key="7">
    <source>
        <dbReference type="SAM" id="Phobius"/>
    </source>
</evidence>
<dbReference type="GO" id="GO:0006886">
    <property type="term" value="P:intracellular protein transport"/>
    <property type="evidence" value="ECO:0007669"/>
    <property type="project" value="TreeGrafter"/>
</dbReference>
<dbReference type="EMBL" id="LSSK01001380">
    <property type="protein sequence ID" value="OMH79865.1"/>
    <property type="molecule type" value="Genomic_DNA"/>
</dbReference>
<dbReference type="AlphaFoldDB" id="A0A1R1PK59"/>
<accession>A0A1R1PK59</accession>
<evidence type="ECO:0000256" key="6">
    <source>
        <dbReference type="SAM" id="Coils"/>
    </source>
</evidence>
<keyword evidence="3 7" id="KW-0812">Transmembrane</keyword>
<feature type="transmembrane region" description="Helical" evidence="7">
    <location>
        <begin position="218"/>
        <end position="240"/>
    </location>
</feature>
<dbReference type="PANTHER" id="PTHR19957">
    <property type="entry name" value="SYNTAXIN"/>
    <property type="match status" value="1"/>
</dbReference>
<evidence type="ECO:0000256" key="3">
    <source>
        <dbReference type="ARBA" id="ARBA00022692"/>
    </source>
</evidence>
<dbReference type="InterPro" id="IPR010989">
    <property type="entry name" value="SNARE"/>
</dbReference>
<sequence length="242" mass="27910">MIQRLNALHEKVINSINDSSYKDVVAERDALDRKTMKLIEAIKADLKQMNTAANDRNLTKSQKATRLGRQQGLTKGLGDVIQNYQQTKHQMSQRNRQKLKRQYMIANPEATSEEADEAIASDRADNVFAQKIMNSSRVTNARMVLREVEERQKDIARLERTIVELSEMFNEINMMVEKQQEMIDVVEAAAEETNANTQYAAVEVDKAIVSRRSSRKKLWCLFIFFLIVLIVLGIVLYFQLRK</sequence>
<dbReference type="GO" id="GO:0031201">
    <property type="term" value="C:SNARE complex"/>
    <property type="evidence" value="ECO:0007669"/>
    <property type="project" value="TreeGrafter"/>
</dbReference>
<reference evidence="11" key="1">
    <citation type="submission" date="2017-01" db="EMBL/GenBank/DDBJ databases">
        <authorList>
            <person name="Wang Y."/>
            <person name="White M."/>
            <person name="Kvist S."/>
            <person name="Moncalvo J.-M."/>
        </authorList>
    </citation>
    <scope>NUCLEOTIDE SEQUENCE [LARGE SCALE GENOMIC DNA]</scope>
    <source>
        <strain evidence="11">COL-18-3</strain>
    </source>
</reference>
<dbReference type="GO" id="GO:0006906">
    <property type="term" value="P:vesicle fusion"/>
    <property type="evidence" value="ECO:0007669"/>
    <property type="project" value="TreeGrafter"/>
</dbReference>
<dbReference type="InterPro" id="IPR045242">
    <property type="entry name" value="Syntaxin"/>
</dbReference>
<dbReference type="GO" id="GO:0006887">
    <property type="term" value="P:exocytosis"/>
    <property type="evidence" value="ECO:0007669"/>
    <property type="project" value="TreeGrafter"/>
</dbReference>
<comment type="subcellular location">
    <subcellularLocation>
        <location evidence="1">Membrane</location>
        <topology evidence="1">Single-pass type IV membrane protein</topology>
    </subcellularLocation>
</comment>
<dbReference type="CDD" id="cd15849">
    <property type="entry name" value="SNARE_Sso1"/>
    <property type="match status" value="1"/>
</dbReference>
<dbReference type="EMBL" id="LSSK01000918">
    <property type="protein sequence ID" value="OMH81360.1"/>
    <property type="molecule type" value="Genomic_DNA"/>
</dbReference>
<evidence type="ECO:0000259" key="8">
    <source>
        <dbReference type="PROSITE" id="PS50192"/>
    </source>
</evidence>
<dbReference type="Pfam" id="PF05739">
    <property type="entry name" value="SNARE"/>
    <property type="match status" value="1"/>
</dbReference>
<dbReference type="InterPro" id="IPR000727">
    <property type="entry name" value="T_SNARE_dom"/>
</dbReference>
<dbReference type="OrthoDB" id="10255013at2759"/>
<dbReference type="SUPFAM" id="SSF47661">
    <property type="entry name" value="t-snare proteins"/>
    <property type="match status" value="1"/>
</dbReference>
<feature type="coiled-coil region" evidence="6">
    <location>
        <begin position="141"/>
        <end position="196"/>
    </location>
</feature>
<dbReference type="PROSITE" id="PS50192">
    <property type="entry name" value="T_SNARE"/>
    <property type="match status" value="1"/>
</dbReference>
<dbReference type="GO" id="GO:0048278">
    <property type="term" value="P:vesicle docking"/>
    <property type="evidence" value="ECO:0007669"/>
    <property type="project" value="TreeGrafter"/>
</dbReference>
<evidence type="ECO:0000256" key="2">
    <source>
        <dbReference type="ARBA" id="ARBA00009063"/>
    </source>
</evidence>
<keyword evidence="11" id="KW-1185">Reference proteome</keyword>
<dbReference type="InterPro" id="IPR006011">
    <property type="entry name" value="Syntaxin_N"/>
</dbReference>
<organism evidence="10 11">
    <name type="scientific">Zancudomyces culisetae</name>
    <name type="common">Gut fungus</name>
    <name type="synonym">Smittium culisetae</name>
    <dbReference type="NCBI Taxonomy" id="1213189"/>
    <lineage>
        <taxon>Eukaryota</taxon>
        <taxon>Fungi</taxon>
        <taxon>Fungi incertae sedis</taxon>
        <taxon>Zoopagomycota</taxon>
        <taxon>Kickxellomycotina</taxon>
        <taxon>Harpellomycetes</taxon>
        <taxon>Harpellales</taxon>
        <taxon>Legeriomycetaceae</taxon>
        <taxon>Zancudomyces</taxon>
    </lineage>
</organism>
<evidence type="ECO:0000256" key="4">
    <source>
        <dbReference type="ARBA" id="ARBA00022989"/>
    </source>
</evidence>
<dbReference type="GO" id="GO:0005886">
    <property type="term" value="C:plasma membrane"/>
    <property type="evidence" value="ECO:0007669"/>
    <property type="project" value="TreeGrafter"/>
</dbReference>